<dbReference type="Gene3D" id="2.40.70.10">
    <property type="entry name" value="Acid Proteases"/>
    <property type="match status" value="2"/>
</dbReference>
<dbReference type="OrthoDB" id="3472818at2759"/>
<gene>
    <name evidence="3" type="ORF">PAC_15367</name>
</gene>
<keyword evidence="1" id="KW-0645">Protease</keyword>
<feature type="region of interest" description="Disordered" evidence="2">
    <location>
        <begin position="481"/>
        <end position="541"/>
    </location>
</feature>
<dbReference type="GO" id="GO:0006508">
    <property type="term" value="P:proteolysis"/>
    <property type="evidence" value="ECO:0007669"/>
    <property type="project" value="InterPro"/>
</dbReference>
<keyword evidence="1" id="KW-0064">Aspartyl protease</keyword>
<name>A0A1L7XKK1_9HELO</name>
<dbReference type="GO" id="GO:0004190">
    <property type="term" value="F:aspartic-type endopeptidase activity"/>
    <property type="evidence" value="ECO:0007669"/>
    <property type="project" value="UniProtKB-KW"/>
</dbReference>
<protein>
    <submittedName>
        <fullName evidence="3">Uncharacterized protein</fullName>
    </submittedName>
</protein>
<organism evidence="3 4">
    <name type="scientific">Phialocephala subalpina</name>
    <dbReference type="NCBI Taxonomy" id="576137"/>
    <lineage>
        <taxon>Eukaryota</taxon>
        <taxon>Fungi</taxon>
        <taxon>Dikarya</taxon>
        <taxon>Ascomycota</taxon>
        <taxon>Pezizomycotina</taxon>
        <taxon>Leotiomycetes</taxon>
        <taxon>Helotiales</taxon>
        <taxon>Mollisiaceae</taxon>
        <taxon>Phialocephala</taxon>
        <taxon>Phialocephala fortinii species complex</taxon>
    </lineage>
</organism>
<dbReference type="PROSITE" id="PS00141">
    <property type="entry name" value="ASP_PROTEASE"/>
    <property type="match status" value="1"/>
</dbReference>
<proteinExistence type="predicted"/>
<dbReference type="Gene3D" id="1.25.40.10">
    <property type="entry name" value="Tetratricopeptide repeat domain"/>
    <property type="match status" value="1"/>
</dbReference>
<dbReference type="InterPro" id="IPR001969">
    <property type="entry name" value="Aspartic_peptidase_AS"/>
</dbReference>
<sequence>MAGGGSVRSTQKTFKPLKVSAADEERLQKQTQAIWEHRKKGEFNEAKAIATRIVSRCRYEYGERRPQILACSSVLTRILFAAGSLQEAERAQLRLLDMQRRVLGPHHVEMLRSAWWLSRIYYALHDPDSAYETWLPYVGDDTVIEQDTIAGGDQSTMTRIENSLVLLYEHEGRKEDLAAFRRHLSNEGALRPPIIDASTQPTSIKKLGLPGIIDGKMYAALADTGSELNVISQRLALEMNLVVWPLFCTFAMGNSRKISSVGCAQFEWMFQNDPFRRKYPVLVHVLPTSVFDLILGDHFLSETKVLTTERHLLEKCSFPSHKTLSLSLLDSPKRRVEGHIQRNWSDKAQRVFAVPDTGAEANFMSEKWALIWGYEIIPSRNYVQFVDGSEEPTLGHVELFWTFSGEIHRHQLLWNAELLGHGPRVGPVLSSMPIKLTFHILKECRADVVLGQDLLHISDLFNRFAEYLVFRFRYGRKPGPEHGKKYEALKPELEDDSKELERQSQWDEDTRPTATADQIQREDERRAAYKQRRKEHLERVT</sequence>
<dbReference type="InterPro" id="IPR011990">
    <property type="entry name" value="TPR-like_helical_dom_sf"/>
</dbReference>
<dbReference type="SUPFAM" id="SSF48452">
    <property type="entry name" value="TPR-like"/>
    <property type="match status" value="1"/>
</dbReference>
<dbReference type="AlphaFoldDB" id="A0A1L7XKK1"/>
<dbReference type="EMBL" id="FJOG01000031">
    <property type="protein sequence ID" value="CZR65467.1"/>
    <property type="molecule type" value="Genomic_DNA"/>
</dbReference>
<keyword evidence="1" id="KW-0378">Hydrolase</keyword>
<feature type="compositionally biased region" description="Basic and acidic residues" evidence="2">
    <location>
        <begin position="481"/>
        <end position="492"/>
    </location>
</feature>
<evidence type="ECO:0000256" key="2">
    <source>
        <dbReference type="SAM" id="MobiDB-lite"/>
    </source>
</evidence>
<dbReference type="Proteomes" id="UP000184330">
    <property type="component" value="Unassembled WGS sequence"/>
</dbReference>
<feature type="compositionally biased region" description="Basic and acidic residues" evidence="2">
    <location>
        <begin position="499"/>
        <end position="511"/>
    </location>
</feature>
<keyword evidence="4" id="KW-1185">Reference proteome</keyword>
<dbReference type="STRING" id="576137.A0A1L7XKK1"/>
<evidence type="ECO:0000313" key="4">
    <source>
        <dbReference type="Proteomes" id="UP000184330"/>
    </source>
</evidence>
<accession>A0A1L7XKK1</accession>
<feature type="region of interest" description="Disordered" evidence="2">
    <location>
        <begin position="1"/>
        <end position="23"/>
    </location>
</feature>
<dbReference type="CDD" id="cd00303">
    <property type="entry name" value="retropepsin_like"/>
    <property type="match status" value="2"/>
</dbReference>
<reference evidence="3 4" key="1">
    <citation type="submission" date="2016-03" db="EMBL/GenBank/DDBJ databases">
        <authorList>
            <person name="Ploux O."/>
        </authorList>
    </citation>
    <scope>NUCLEOTIDE SEQUENCE [LARGE SCALE GENOMIC DNA]</scope>
    <source>
        <strain evidence="3 4">UAMH 11012</strain>
    </source>
</reference>
<evidence type="ECO:0000256" key="1">
    <source>
        <dbReference type="ARBA" id="ARBA00022750"/>
    </source>
</evidence>
<dbReference type="SUPFAM" id="SSF50630">
    <property type="entry name" value="Acid proteases"/>
    <property type="match status" value="1"/>
</dbReference>
<evidence type="ECO:0000313" key="3">
    <source>
        <dbReference type="EMBL" id="CZR65467.1"/>
    </source>
</evidence>
<dbReference type="InterPro" id="IPR021109">
    <property type="entry name" value="Peptidase_aspartic_dom_sf"/>
</dbReference>